<evidence type="ECO:0000313" key="3">
    <source>
        <dbReference type="Proteomes" id="UP000689195"/>
    </source>
</evidence>
<dbReference type="InterPro" id="IPR006073">
    <property type="entry name" value="GTP-bd"/>
</dbReference>
<evidence type="ECO:0000313" key="2">
    <source>
        <dbReference type="EMBL" id="CAD8191406.1"/>
    </source>
</evidence>
<dbReference type="EMBL" id="CAJJDO010000099">
    <property type="protein sequence ID" value="CAD8191406.1"/>
    <property type="molecule type" value="Genomic_DNA"/>
</dbReference>
<name>A0A8S1WZJ8_9CILI</name>
<organism evidence="2 3">
    <name type="scientific">Paramecium pentaurelia</name>
    <dbReference type="NCBI Taxonomy" id="43138"/>
    <lineage>
        <taxon>Eukaryota</taxon>
        <taxon>Sar</taxon>
        <taxon>Alveolata</taxon>
        <taxon>Ciliophora</taxon>
        <taxon>Intramacronucleata</taxon>
        <taxon>Oligohymenophorea</taxon>
        <taxon>Peniculida</taxon>
        <taxon>Parameciidae</taxon>
        <taxon>Paramecium</taxon>
    </lineage>
</organism>
<dbReference type="Proteomes" id="UP000689195">
    <property type="component" value="Unassembled WGS sequence"/>
</dbReference>
<feature type="domain" description="G" evidence="1">
    <location>
        <begin position="37"/>
        <end position="148"/>
    </location>
</feature>
<protein>
    <recommendedName>
        <fullName evidence="1">G domain-containing protein</fullName>
    </recommendedName>
</protein>
<sequence>MIQENDQYKVYEKMIDKISELLTRFDEQIQQNLKVAMLVGSTANGKSTLFNFLSGFEFSITKKDNIKTKQLTLKYPDEKYASDMAPGIRSVTKEPHYYFNKDNNYLLIDFPGFNDTDGAMQQTFISILFKRIVIKTLIRIIFVVNSLDGNLPNQGLEFYDFISRCFAQHIQEFSQVTIILNQFMDNLDDQDLIDDVKNQMKDISDNVNENIEVVGKIKEDSDLETKFNNQKRQEIWNPIQFEKQTELSRLIYEKCHQIIQNLVDEISKKINNSLNNLSQKSKQKLYKIFYNILDQIVNEQFDQNIFCFYLQKYQVGKIMKKLKLIPFQTDLNLYHKKMILQRLNIYQRKTNNCLNIIQSSKKKQL</sequence>
<reference evidence="2" key="1">
    <citation type="submission" date="2021-01" db="EMBL/GenBank/DDBJ databases">
        <authorList>
            <consortium name="Genoscope - CEA"/>
            <person name="William W."/>
        </authorList>
    </citation>
    <scope>NUCLEOTIDE SEQUENCE</scope>
</reference>
<keyword evidence="3" id="KW-1185">Reference proteome</keyword>
<evidence type="ECO:0000259" key="1">
    <source>
        <dbReference type="Pfam" id="PF01926"/>
    </source>
</evidence>
<dbReference type="GO" id="GO:0005525">
    <property type="term" value="F:GTP binding"/>
    <property type="evidence" value="ECO:0007669"/>
    <property type="project" value="InterPro"/>
</dbReference>
<comment type="caution">
    <text evidence="2">The sequence shown here is derived from an EMBL/GenBank/DDBJ whole genome shotgun (WGS) entry which is preliminary data.</text>
</comment>
<dbReference type="OrthoDB" id="310514at2759"/>
<proteinExistence type="predicted"/>
<dbReference type="Pfam" id="PF01926">
    <property type="entry name" value="MMR_HSR1"/>
    <property type="match status" value="1"/>
</dbReference>
<accession>A0A8S1WZJ8</accession>
<gene>
    <name evidence="2" type="ORF">PPENT_87.1.T0990010</name>
</gene>
<dbReference type="AlphaFoldDB" id="A0A8S1WZJ8"/>